<dbReference type="RefSeq" id="WP_338750147.1">
    <property type="nucleotide sequence ID" value="NZ_CP144913.1"/>
</dbReference>
<gene>
    <name evidence="1" type="ORF">V1351_01755</name>
</gene>
<evidence type="ECO:0000313" key="2">
    <source>
        <dbReference type="Proteomes" id="UP001382727"/>
    </source>
</evidence>
<accession>A0ABZ2MIA9</accession>
<evidence type="ECO:0000313" key="1">
    <source>
        <dbReference type="EMBL" id="WXB76809.1"/>
    </source>
</evidence>
<protein>
    <submittedName>
        <fullName evidence="1">Uncharacterized protein</fullName>
    </submittedName>
</protein>
<sequence>MVARQKVAVGRQYVQATATIHVSETNLAILLPDGDTKVVRRTNEQAVRSIKGQRPQTADTPIS</sequence>
<reference evidence="1 2" key="1">
    <citation type="submission" date="2024-02" db="EMBL/GenBank/DDBJ databases">
        <title>Janibacter sp. nov., isolated from gut of marine sandworm.</title>
        <authorList>
            <person name="Kim B."/>
            <person name="Jun M.O."/>
            <person name="Shin N.-R."/>
        </authorList>
    </citation>
    <scope>NUCLEOTIDE SEQUENCE [LARGE SCALE GENOMIC DNA]</scope>
    <source>
        <strain evidence="1 2">A1S7</strain>
    </source>
</reference>
<organism evidence="1 2">
    <name type="scientific">Janibacter alittae</name>
    <dbReference type="NCBI Taxonomy" id="3115209"/>
    <lineage>
        <taxon>Bacteria</taxon>
        <taxon>Bacillati</taxon>
        <taxon>Actinomycetota</taxon>
        <taxon>Actinomycetes</taxon>
        <taxon>Micrococcales</taxon>
        <taxon>Intrasporangiaceae</taxon>
        <taxon>Janibacter</taxon>
    </lineage>
</organism>
<dbReference type="Proteomes" id="UP001382727">
    <property type="component" value="Chromosome"/>
</dbReference>
<keyword evidence="2" id="KW-1185">Reference proteome</keyword>
<proteinExistence type="predicted"/>
<name>A0ABZ2MIA9_9MICO</name>
<dbReference type="EMBL" id="CP144913">
    <property type="protein sequence ID" value="WXB76809.1"/>
    <property type="molecule type" value="Genomic_DNA"/>
</dbReference>